<gene>
    <name evidence="2" type="ORF">B4110_1589</name>
</gene>
<dbReference type="Pfam" id="PF20055">
    <property type="entry name" value="DUF6454"/>
    <property type="match status" value="1"/>
</dbReference>
<accession>A0A150MLH6</accession>
<keyword evidence="1" id="KW-0732">Signal</keyword>
<dbReference type="InterPro" id="IPR046312">
    <property type="entry name" value="DUF6454"/>
</dbReference>
<feature type="chain" id="PRO_5007564726" evidence="1">
    <location>
        <begin position="23"/>
        <end position="318"/>
    </location>
</feature>
<dbReference type="AlphaFoldDB" id="A0A150MLH6"/>
<evidence type="ECO:0000313" key="2">
    <source>
        <dbReference type="EMBL" id="KYD25175.1"/>
    </source>
</evidence>
<name>A0A150MLH6_9BACL</name>
<dbReference type="EMBL" id="LQYW01000143">
    <property type="protein sequence ID" value="KYD25175.1"/>
    <property type="molecule type" value="Genomic_DNA"/>
</dbReference>
<sequence>MRKIVFAATATLLIGIASTALAMPQSHITSTKEQKLDDQFQQLSRNTKWQQKEKIHLQFNVYHPQGMTRIGDLYYMSSVEIIEKPVKYDQSKDGYDRTPGKGVGHLFVFNKQGELLKDIQLGEGIMYHPGGIAFDGKFIWVPVAEYRPNSHSIVYKVNYETMKVEEAFRVNDHIGGLVRDAQSGKLIGVSWGSRKFYEWNEKGQQLRVKENPSHFIDYQDCEGVGQGKMVCSGISELPNPATGYSKPYELGGLALLDIKRMNTIHEVPLMEFSPQGHVITRNPVFLENAGKELRLYAVPDDDDASLLVYETTNLNNKQ</sequence>
<dbReference type="RefSeq" id="WP_062678792.1">
    <property type="nucleotide sequence ID" value="NZ_LQYW01000143.1"/>
</dbReference>
<comment type="caution">
    <text evidence="2">The sequence shown here is derived from an EMBL/GenBank/DDBJ whole genome shotgun (WGS) entry which is preliminary data.</text>
</comment>
<evidence type="ECO:0000256" key="1">
    <source>
        <dbReference type="SAM" id="SignalP"/>
    </source>
</evidence>
<feature type="signal peptide" evidence="1">
    <location>
        <begin position="1"/>
        <end position="22"/>
    </location>
</feature>
<reference evidence="2 3" key="1">
    <citation type="submission" date="2016-01" db="EMBL/GenBank/DDBJ databases">
        <title>Draft Genome Sequences of Seven Thermophilic Sporeformers Isolated from Foods.</title>
        <authorList>
            <person name="Berendsen E.M."/>
            <person name="Wells-Bennik M.H."/>
            <person name="Krawcyk A.O."/>
            <person name="De Jong A."/>
            <person name="Holsappel S."/>
            <person name="Eijlander R.T."/>
            <person name="Kuipers O.P."/>
        </authorList>
    </citation>
    <scope>NUCLEOTIDE SEQUENCE [LARGE SCALE GENOMIC DNA]</scope>
    <source>
        <strain evidence="2 3">B4110</strain>
    </source>
</reference>
<dbReference type="Proteomes" id="UP000075324">
    <property type="component" value="Unassembled WGS sequence"/>
</dbReference>
<protein>
    <submittedName>
        <fullName evidence="2">Uncharacterized protein</fullName>
    </submittedName>
</protein>
<proteinExistence type="predicted"/>
<dbReference type="SUPFAM" id="SSF63825">
    <property type="entry name" value="YWTD domain"/>
    <property type="match status" value="1"/>
</dbReference>
<evidence type="ECO:0000313" key="3">
    <source>
        <dbReference type="Proteomes" id="UP000075324"/>
    </source>
</evidence>
<organism evidence="2 3">
    <name type="scientific">Parageobacillus toebii</name>
    <dbReference type="NCBI Taxonomy" id="153151"/>
    <lineage>
        <taxon>Bacteria</taxon>
        <taxon>Bacillati</taxon>
        <taxon>Bacillota</taxon>
        <taxon>Bacilli</taxon>
        <taxon>Bacillales</taxon>
        <taxon>Anoxybacillaceae</taxon>
        <taxon>Parageobacillus</taxon>
    </lineage>
</organism>
<dbReference type="PATRIC" id="fig|153151.4.peg.1086"/>